<evidence type="ECO:0000313" key="4">
    <source>
        <dbReference type="Proteomes" id="UP000243065"/>
    </source>
</evidence>
<dbReference type="NCBIfam" id="TIGR00199">
    <property type="entry name" value="PncC_domain"/>
    <property type="match status" value="1"/>
</dbReference>
<dbReference type="InterPro" id="IPR036653">
    <property type="entry name" value="CinA-like_C"/>
</dbReference>
<dbReference type="RefSeq" id="WP_072149737.1">
    <property type="nucleotide sequence ID" value="NZ_CZVU01000006.1"/>
</dbReference>
<dbReference type="OrthoDB" id="9801454at2"/>
<dbReference type="PANTHER" id="PTHR13939">
    <property type="entry name" value="NICOTINAMIDE-NUCLEOTIDE AMIDOHYDROLASE PNCC"/>
    <property type="match status" value="1"/>
</dbReference>
<keyword evidence="4" id="KW-1185">Reference proteome</keyword>
<dbReference type="InterPro" id="IPR050101">
    <property type="entry name" value="CinA"/>
</dbReference>
<dbReference type="EMBL" id="CZVU01000006">
    <property type="protein sequence ID" value="CUS97304.1"/>
    <property type="molecule type" value="Genomic_DNA"/>
</dbReference>
<gene>
    <name evidence="3" type="ORF">JGI24_00251</name>
</gene>
<dbReference type="Pfam" id="PF18146">
    <property type="entry name" value="CinA_KH"/>
    <property type="match status" value="1"/>
</dbReference>
<evidence type="ECO:0000256" key="1">
    <source>
        <dbReference type="HAMAP-Rule" id="MF_00226"/>
    </source>
</evidence>
<dbReference type="InterPro" id="IPR001453">
    <property type="entry name" value="MoaB/Mog_dom"/>
</dbReference>
<dbReference type="SUPFAM" id="SSF142433">
    <property type="entry name" value="CinA-like"/>
    <property type="match status" value="1"/>
</dbReference>
<dbReference type="Gene3D" id="3.40.980.10">
    <property type="entry name" value="MoaB/Mog-like domain"/>
    <property type="match status" value="1"/>
</dbReference>
<dbReference type="InterPro" id="IPR008136">
    <property type="entry name" value="CinA_C"/>
</dbReference>
<dbReference type="AlphaFoldDB" id="A0A656D250"/>
<proteinExistence type="inferred from homology"/>
<dbReference type="SUPFAM" id="SSF53218">
    <property type="entry name" value="Molybdenum cofactor biosynthesis proteins"/>
    <property type="match status" value="1"/>
</dbReference>
<comment type="similarity">
    <text evidence="1">Belongs to the CinA family.</text>
</comment>
<dbReference type="NCBIfam" id="TIGR00200">
    <property type="entry name" value="cinA_nterm"/>
    <property type="match status" value="1"/>
</dbReference>
<dbReference type="HAMAP" id="MF_00226_B">
    <property type="entry name" value="CinA_B"/>
    <property type="match status" value="1"/>
</dbReference>
<reference evidence="3 4" key="1">
    <citation type="submission" date="2015-11" db="EMBL/GenBank/DDBJ databases">
        <authorList>
            <person name="Varghese N."/>
        </authorList>
    </citation>
    <scope>NUCLEOTIDE SEQUENCE [LARGE SCALE GENOMIC DNA]</scope>
    <source>
        <strain evidence="3 4">JGI-24</strain>
    </source>
</reference>
<protein>
    <recommendedName>
        <fullName evidence="1">CinA-like protein</fullName>
    </recommendedName>
</protein>
<dbReference type="InterPro" id="IPR036425">
    <property type="entry name" value="MoaB/Mog-like_dom_sf"/>
</dbReference>
<dbReference type="PIRSF" id="PIRSF006728">
    <property type="entry name" value="CinA"/>
    <property type="match status" value="1"/>
</dbReference>
<name>A0A656D250_KRYT1</name>
<dbReference type="NCBIfam" id="TIGR00177">
    <property type="entry name" value="molyb_syn"/>
    <property type="match status" value="1"/>
</dbReference>
<dbReference type="PANTHER" id="PTHR13939:SF0">
    <property type="entry name" value="NMN AMIDOHYDROLASE-LIKE PROTEIN YFAY"/>
    <property type="match status" value="1"/>
</dbReference>
<organism evidence="3 4">
    <name type="scientific">Kryptobacter tengchongensis</name>
    <dbReference type="NCBI Taxonomy" id="1643429"/>
    <lineage>
        <taxon>Bacteria</taxon>
        <taxon>Pseudomonadati</taxon>
        <taxon>Candidatus Kryptoniota</taxon>
        <taxon>Candidatus Kryptobacter</taxon>
    </lineage>
</organism>
<accession>A0A656D250</accession>
<dbReference type="SMART" id="SM00852">
    <property type="entry name" value="MoCF_biosynth"/>
    <property type="match status" value="1"/>
</dbReference>
<dbReference type="InterPro" id="IPR008135">
    <property type="entry name" value="Competence-induced_CinA"/>
</dbReference>
<dbReference type="Gene3D" id="3.90.950.20">
    <property type="entry name" value="CinA-like"/>
    <property type="match status" value="1"/>
</dbReference>
<dbReference type="CDD" id="cd00885">
    <property type="entry name" value="cinA"/>
    <property type="match status" value="1"/>
</dbReference>
<dbReference type="NCBIfam" id="NF001813">
    <property type="entry name" value="PRK00549.1"/>
    <property type="match status" value="1"/>
</dbReference>
<evidence type="ECO:0000313" key="3">
    <source>
        <dbReference type="EMBL" id="CUS97304.1"/>
    </source>
</evidence>
<dbReference type="Gene3D" id="3.30.70.2860">
    <property type="match status" value="1"/>
</dbReference>
<feature type="domain" description="MoaB/Mog" evidence="2">
    <location>
        <begin position="4"/>
        <end position="172"/>
    </location>
</feature>
<dbReference type="Pfam" id="PF02464">
    <property type="entry name" value="CinA"/>
    <property type="match status" value="1"/>
</dbReference>
<dbReference type="Pfam" id="PF00994">
    <property type="entry name" value="MoCF_biosynth"/>
    <property type="match status" value="1"/>
</dbReference>
<evidence type="ECO:0000259" key="2">
    <source>
        <dbReference type="SMART" id="SM00852"/>
    </source>
</evidence>
<dbReference type="Proteomes" id="UP000243065">
    <property type="component" value="Unassembled WGS sequence"/>
</dbReference>
<sequence length="416" mass="45589">MRAEIITIGDELLIGQVINTNASYIGKKLSEIGISVARIVSVGDVEKEIIDELKYALDNFEVIILTGGLGPTHDDVTKNAICKLFNTRLVFNESVFNQVKEFLAKRGINQINEANKSQAFVPEKAKIINNYWGTAPGFLFEEGGKIVIVMPGVPKEMMGMMENFVINYLAPKSGENVIKQRVLKTAGIAESHLYEKLKDTVAEIEKFCKVAFLPSALGVKIRITVKAKNSSEAEKIINEAEEKIKTKIGKYIYGVDDEELEEVVGKLLAQKGLKLAVAESCTGGLIADRITNIPGSSRYFERGIVAYSNEAKIQILGVPEELIKIYGAVSREVAEAMAEGVRKISGADIGISTTGIAGPTGATPTKPVGLVWIGYSDKNETFAKEFRFGDNRLENKQRASQMALEILRRKLLGIEI</sequence>
<dbReference type="InterPro" id="IPR041424">
    <property type="entry name" value="CinA_KH"/>
</dbReference>